<evidence type="ECO:0000256" key="2">
    <source>
        <dbReference type="ARBA" id="ARBA00004799"/>
    </source>
</evidence>
<comment type="function">
    <text evidence="1">Functions in two distinct reactions of the de novo folate biosynthetic pathway. Catalyzes the addition of a glutamate residue to dihydropteroate (7,8-dihydropteroate or H2Pte) to form dihydrofolate (7,8-dihydrofolate monoglutamate or H2Pte-Glu). Also catalyzes successive additions of L-glutamate to tetrahydrofolate or 10-formyltetrahydrofolate or 5,10-methylenetetrahydrofolate, leading to folylpolyglutamate derivatives.</text>
</comment>
<reference evidence="23 24" key="2">
    <citation type="submission" date="2018-09" db="EMBL/GenBank/DDBJ databases">
        <title>Genome of Sphaerochaeta halotolerans strain 4-11.</title>
        <authorList>
            <person name="Nazina T.N."/>
            <person name="Sokolova D.S."/>
        </authorList>
    </citation>
    <scope>NUCLEOTIDE SEQUENCE [LARGE SCALE GENOMIC DNA]</scope>
    <source>
        <strain evidence="23 24">4-11</strain>
    </source>
</reference>
<evidence type="ECO:0000256" key="18">
    <source>
        <dbReference type="ARBA" id="ARBA00047808"/>
    </source>
</evidence>
<dbReference type="InterPro" id="IPR001645">
    <property type="entry name" value="Folylpolyglutamate_synth"/>
</dbReference>
<accession>A0A372MI34</accession>
<dbReference type="PANTHER" id="PTHR11136">
    <property type="entry name" value="FOLYLPOLYGLUTAMATE SYNTHASE-RELATED"/>
    <property type="match status" value="1"/>
</dbReference>
<evidence type="ECO:0000256" key="16">
    <source>
        <dbReference type="ARBA" id="ARBA00032510"/>
    </source>
</evidence>
<dbReference type="GO" id="GO:0005737">
    <property type="term" value="C:cytoplasm"/>
    <property type="evidence" value="ECO:0007669"/>
    <property type="project" value="TreeGrafter"/>
</dbReference>
<evidence type="ECO:0000256" key="1">
    <source>
        <dbReference type="ARBA" id="ARBA00002714"/>
    </source>
</evidence>
<dbReference type="GO" id="GO:0046656">
    <property type="term" value="P:folic acid biosynthetic process"/>
    <property type="evidence" value="ECO:0007669"/>
    <property type="project" value="UniProtKB-KW"/>
</dbReference>
<dbReference type="SUPFAM" id="SSF53244">
    <property type="entry name" value="MurD-like peptide ligases, peptide-binding domain"/>
    <property type="match status" value="1"/>
</dbReference>
<comment type="caution">
    <text evidence="23">The sequence shown here is derived from an EMBL/GenBank/DDBJ whole genome shotgun (WGS) entry which is preliminary data.</text>
</comment>
<dbReference type="Gene3D" id="3.40.1190.10">
    <property type="entry name" value="Mur-like, catalytic domain"/>
    <property type="match status" value="1"/>
</dbReference>
<keyword evidence="24" id="KW-1185">Reference proteome</keyword>
<dbReference type="Gene3D" id="3.90.190.20">
    <property type="entry name" value="Mur ligase, C-terminal domain"/>
    <property type="match status" value="1"/>
</dbReference>
<dbReference type="InterPro" id="IPR004101">
    <property type="entry name" value="Mur_ligase_C"/>
</dbReference>
<comment type="similarity">
    <text evidence="4 21">Belongs to the folylpolyglutamate synthase family.</text>
</comment>
<comment type="catalytic activity">
    <reaction evidence="18">
        <text>10-formyltetrahydrofolyl-(gamma-L-Glu)(n) + L-glutamate + ATP = 10-formyltetrahydrofolyl-(gamma-L-Glu)(n+1) + ADP + phosphate + H(+)</text>
        <dbReference type="Rhea" id="RHEA:51904"/>
        <dbReference type="Rhea" id="RHEA-COMP:13088"/>
        <dbReference type="Rhea" id="RHEA-COMP:14300"/>
        <dbReference type="ChEBI" id="CHEBI:15378"/>
        <dbReference type="ChEBI" id="CHEBI:29985"/>
        <dbReference type="ChEBI" id="CHEBI:30616"/>
        <dbReference type="ChEBI" id="CHEBI:43474"/>
        <dbReference type="ChEBI" id="CHEBI:134413"/>
        <dbReference type="ChEBI" id="CHEBI:456216"/>
        <dbReference type="EC" id="6.3.2.17"/>
    </reaction>
</comment>
<gene>
    <name evidence="23" type="ORF">DYP60_05380</name>
</gene>
<evidence type="ECO:0000256" key="8">
    <source>
        <dbReference type="ARBA" id="ARBA00022598"/>
    </source>
</evidence>
<dbReference type="GO" id="GO:0005524">
    <property type="term" value="F:ATP binding"/>
    <property type="evidence" value="ECO:0007669"/>
    <property type="project" value="UniProtKB-KW"/>
</dbReference>
<comment type="pathway">
    <text evidence="3">Cofactor biosynthesis; tetrahydrofolylpolyglutamate biosynthesis.</text>
</comment>
<feature type="domain" description="Mur ligase C-terminal" evidence="22">
    <location>
        <begin position="306"/>
        <end position="432"/>
    </location>
</feature>
<evidence type="ECO:0000256" key="11">
    <source>
        <dbReference type="ARBA" id="ARBA00022840"/>
    </source>
</evidence>
<dbReference type="InterPro" id="IPR036615">
    <property type="entry name" value="Mur_ligase_C_dom_sf"/>
</dbReference>
<evidence type="ECO:0000256" key="10">
    <source>
        <dbReference type="ARBA" id="ARBA00022741"/>
    </source>
</evidence>
<dbReference type="RefSeq" id="WP_117329859.1">
    <property type="nucleotide sequence ID" value="NZ_QUWK01000004.1"/>
</dbReference>
<dbReference type="GO" id="GO:0008841">
    <property type="term" value="F:dihydrofolate synthase activity"/>
    <property type="evidence" value="ECO:0007669"/>
    <property type="project" value="UniProtKB-EC"/>
</dbReference>
<evidence type="ECO:0000256" key="20">
    <source>
        <dbReference type="ARBA" id="ARBA00049161"/>
    </source>
</evidence>
<evidence type="ECO:0000256" key="5">
    <source>
        <dbReference type="ARBA" id="ARBA00013023"/>
    </source>
</evidence>
<comment type="catalytic activity">
    <reaction evidence="19">
        <text>(6R)-5,10-methylenetetrahydrofolyl-(gamma-L-Glu)(n) + L-glutamate + ATP = (6R)-5,10-methylenetetrahydrofolyl-(gamma-L-Glu)(n+1) + ADP + phosphate + H(+)</text>
        <dbReference type="Rhea" id="RHEA:51912"/>
        <dbReference type="Rhea" id="RHEA-COMP:13257"/>
        <dbReference type="Rhea" id="RHEA-COMP:13258"/>
        <dbReference type="ChEBI" id="CHEBI:15378"/>
        <dbReference type="ChEBI" id="CHEBI:29985"/>
        <dbReference type="ChEBI" id="CHEBI:30616"/>
        <dbReference type="ChEBI" id="CHEBI:43474"/>
        <dbReference type="ChEBI" id="CHEBI:136572"/>
        <dbReference type="ChEBI" id="CHEBI:456216"/>
        <dbReference type="EC" id="6.3.2.17"/>
    </reaction>
</comment>
<dbReference type="InterPro" id="IPR036565">
    <property type="entry name" value="Mur-like_cat_sf"/>
</dbReference>
<dbReference type="PANTHER" id="PTHR11136:SF0">
    <property type="entry name" value="DIHYDROFOLATE SYNTHETASE-RELATED"/>
    <property type="match status" value="1"/>
</dbReference>
<evidence type="ECO:0000256" key="3">
    <source>
        <dbReference type="ARBA" id="ARBA00005150"/>
    </source>
</evidence>
<evidence type="ECO:0000313" key="24">
    <source>
        <dbReference type="Proteomes" id="UP000264002"/>
    </source>
</evidence>
<keyword evidence="9" id="KW-0479">Metal-binding</keyword>
<keyword evidence="13" id="KW-0289">Folate biosynthesis</keyword>
<reference evidence="24" key="1">
    <citation type="submission" date="2018-08" db="EMBL/GenBank/DDBJ databases">
        <authorList>
            <person name="Grouzdev D.S."/>
            <person name="Krutkina M.S."/>
        </authorList>
    </citation>
    <scope>NUCLEOTIDE SEQUENCE [LARGE SCALE GENOMIC DNA]</scope>
    <source>
        <strain evidence="24">4-11</strain>
    </source>
</reference>
<dbReference type="Pfam" id="PF02875">
    <property type="entry name" value="Mur_ligase_C"/>
    <property type="match status" value="1"/>
</dbReference>
<dbReference type="GO" id="GO:0046872">
    <property type="term" value="F:metal ion binding"/>
    <property type="evidence" value="ECO:0007669"/>
    <property type="project" value="UniProtKB-KW"/>
</dbReference>
<comment type="catalytic activity">
    <reaction evidence="17">
        <text>(6S)-5,6,7,8-tetrahydrofolyl-(gamma-L-Glu)(n) + L-glutamate + ATP = (6S)-5,6,7,8-tetrahydrofolyl-(gamma-L-Glu)(n+1) + ADP + phosphate + H(+)</text>
        <dbReference type="Rhea" id="RHEA:10580"/>
        <dbReference type="Rhea" id="RHEA-COMP:14738"/>
        <dbReference type="Rhea" id="RHEA-COMP:14740"/>
        <dbReference type="ChEBI" id="CHEBI:15378"/>
        <dbReference type="ChEBI" id="CHEBI:29985"/>
        <dbReference type="ChEBI" id="CHEBI:30616"/>
        <dbReference type="ChEBI" id="CHEBI:43474"/>
        <dbReference type="ChEBI" id="CHEBI:141005"/>
        <dbReference type="ChEBI" id="CHEBI:456216"/>
        <dbReference type="EC" id="6.3.2.17"/>
    </reaction>
</comment>
<dbReference type="AlphaFoldDB" id="A0A372MI34"/>
<evidence type="ECO:0000256" key="17">
    <source>
        <dbReference type="ARBA" id="ARBA00047493"/>
    </source>
</evidence>
<dbReference type="EC" id="6.3.2.12" evidence="5"/>
<evidence type="ECO:0000256" key="14">
    <source>
        <dbReference type="ARBA" id="ARBA00030048"/>
    </source>
</evidence>
<proteinExistence type="inferred from homology"/>
<evidence type="ECO:0000256" key="7">
    <source>
        <dbReference type="ARBA" id="ARBA00019357"/>
    </source>
</evidence>
<keyword evidence="10 21" id="KW-0547">Nucleotide-binding</keyword>
<comment type="catalytic activity">
    <reaction evidence="20">
        <text>7,8-dihydropteroate + L-glutamate + ATP = 7,8-dihydrofolate + ADP + phosphate + H(+)</text>
        <dbReference type="Rhea" id="RHEA:23584"/>
        <dbReference type="ChEBI" id="CHEBI:15378"/>
        <dbReference type="ChEBI" id="CHEBI:17839"/>
        <dbReference type="ChEBI" id="CHEBI:29985"/>
        <dbReference type="ChEBI" id="CHEBI:30616"/>
        <dbReference type="ChEBI" id="CHEBI:43474"/>
        <dbReference type="ChEBI" id="CHEBI:57451"/>
        <dbReference type="ChEBI" id="CHEBI:456216"/>
        <dbReference type="EC" id="6.3.2.12"/>
    </reaction>
</comment>
<evidence type="ECO:0000256" key="15">
    <source>
        <dbReference type="ARBA" id="ARBA00030592"/>
    </source>
</evidence>
<keyword evidence="12" id="KW-0460">Magnesium</keyword>
<sequence>MQISSFTDVIRFTERFTNLEKQTTHYTTRTYRLDRMHCLLEHLGNPERSFKKIHLAGSKGKGSTASYLASALTAIGYKTGLYLSPHLVDYRERFTLSGTFFEEALLVSTGQELVDSIEGFSFRDEWGETNPTTFELFTAYAYLLFKNSGCSWAVIETGLGGRLDATNTIIPEASVLCPIELEHTKILGSTIREIASEKSKIIKQRVPVFIGLEEGEALEVFLAEAKTQQSTPYLLKDYLSSLTSSTTGDGEHVHYRWMNGEEEHLCLSMRGLVQAQNSALAMLVLKTLGLFDKSMLPAIEANQIPGRFQQLSKSPCIYIDGAHTTRSLQALLSSFSSLHPTKENTVIFGALEDKDHTHMLSLLLDHFQRIIISKPGTFKKSDIKQLHELLLQLADERNEHYEILLIEDNLEALKEALSLTAKEGAILTCGSFYLAGGIKSAYEQVRSSYESQLA</sequence>
<evidence type="ECO:0000256" key="9">
    <source>
        <dbReference type="ARBA" id="ARBA00022723"/>
    </source>
</evidence>
<dbReference type="GO" id="GO:0004326">
    <property type="term" value="F:tetrahydrofolylpolyglutamate synthase activity"/>
    <property type="evidence" value="ECO:0007669"/>
    <property type="project" value="UniProtKB-EC"/>
</dbReference>
<dbReference type="EC" id="6.3.2.17" evidence="6"/>
<dbReference type="Proteomes" id="UP000264002">
    <property type="component" value="Unassembled WGS sequence"/>
</dbReference>
<evidence type="ECO:0000259" key="22">
    <source>
        <dbReference type="Pfam" id="PF02875"/>
    </source>
</evidence>
<dbReference type="EMBL" id="QUWK01000004">
    <property type="protein sequence ID" value="RFU95447.1"/>
    <property type="molecule type" value="Genomic_DNA"/>
</dbReference>
<evidence type="ECO:0000256" key="4">
    <source>
        <dbReference type="ARBA" id="ARBA00008276"/>
    </source>
</evidence>
<comment type="pathway">
    <text evidence="2">Cofactor biosynthesis; tetrahydrofolate biosynthesis; 7,8-dihydrofolate from 2-amino-4-hydroxy-6-hydroxymethyl-7,8-dihydropteridine diphosphate and 4-aminobenzoate: step 2/2.</text>
</comment>
<protein>
    <recommendedName>
        <fullName evidence="7">Dihydrofolate synthase/folylpolyglutamate synthase</fullName>
        <ecNumber evidence="5">6.3.2.12</ecNumber>
        <ecNumber evidence="6">6.3.2.17</ecNumber>
    </recommendedName>
    <alternativeName>
        <fullName evidence="16">Folylpoly-gamma-glutamate synthetase-dihydrofolate synthetase</fullName>
    </alternativeName>
    <alternativeName>
        <fullName evidence="14">Folylpolyglutamate synthetase</fullName>
    </alternativeName>
    <alternativeName>
        <fullName evidence="15">Tetrahydrofolylpolyglutamate synthase</fullName>
    </alternativeName>
</protein>
<evidence type="ECO:0000256" key="19">
    <source>
        <dbReference type="ARBA" id="ARBA00049035"/>
    </source>
</evidence>
<evidence type="ECO:0000256" key="12">
    <source>
        <dbReference type="ARBA" id="ARBA00022842"/>
    </source>
</evidence>
<evidence type="ECO:0000313" key="23">
    <source>
        <dbReference type="EMBL" id="RFU95447.1"/>
    </source>
</evidence>
<dbReference type="SUPFAM" id="SSF53623">
    <property type="entry name" value="MurD-like peptide ligases, catalytic domain"/>
    <property type="match status" value="1"/>
</dbReference>
<keyword evidence="8 21" id="KW-0436">Ligase</keyword>
<evidence type="ECO:0000256" key="21">
    <source>
        <dbReference type="PIRNR" id="PIRNR001563"/>
    </source>
</evidence>
<dbReference type="PIRSF" id="PIRSF001563">
    <property type="entry name" value="Folylpolyglu_synth"/>
    <property type="match status" value="1"/>
</dbReference>
<organism evidence="23 24">
    <name type="scientific">Sphaerochaeta halotolerans</name>
    <dbReference type="NCBI Taxonomy" id="2293840"/>
    <lineage>
        <taxon>Bacteria</taxon>
        <taxon>Pseudomonadati</taxon>
        <taxon>Spirochaetota</taxon>
        <taxon>Spirochaetia</taxon>
        <taxon>Spirochaetales</taxon>
        <taxon>Sphaerochaetaceae</taxon>
        <taxon>Sphaerochaeta</taxon>
    </lineage>
</organism>
<evidence type="ECO:0000256" key="6">
    <source>
        <dbReference type="ARBA" id="ARBA00013025"/>
    </source>
</evidence>
<dbReference type="NCBIfam" id="TIGR01499">
    <property type="entry name" value="folC"/>
    <property type="match status" value="1"/>
</dbReference>
<keyword evidence="11 21" id="KW-0067">ATP-binding</keyword>
<name>A0A372MI34_9SPIR</name>
<evidence type="ECO:0000256" key="13">
    <source>
        <dbReference type="ARBA" id="ARBA00022909"/>
    </source>
</evidence>